<name>A0A6C0KSU0_9ZZZZ</name>
<dbReference type="AlphaFoldDB" id="A0A6C0KSU0"/>
<proteinExistence type="predicted"/>
<protein>
    <submittedName>
        <fullName evidence="1">Uncharacterized protein</fullName>
    </submittedName>
</protein>
<organism evidence="1">
    <name type="scientific">viral metagenome</name>
    <dbReference type="NCBI Taxonomy" id="1070528"/>
    <lineage>
        <taxon>unclassified sequences</taxon>
        <taxon>metagenomes</taxon>
        <taxon>organismal metagenomes</taxon>
    </lineage>
</organism>
<sequence length="171" mass="19813">MVCEDYHSSLKKYSSRPSPPFPANNVECHYRTFVGNDGKQYSSQPAKSGVFRWVRVVKANSNTKTRTNKSVKRSTNKSVKRSPKTKIIYIKAAYCPEYPLPKALTNAKIKAMTKAQVYKTLVKVEKAWEKMSGRNQDIERLKDYTEAKLKKNLIESNGKKFRDMWNDQYCE</sequence>
<evidence type="ECO:0000313" key="1">
    <source>
        <dbReference type="EMBL" id="QHU20216.1"/>
    </source>
</evidence>
<dbReference type="EMBL" id="MN740964">
    <property type="protein sequence ID" value="QHU20216.1"/>
    <property type="molecule type" value="Genomic_DNA"/>
</dbReference>
<accession>A0A6C0KSU0</accession>
<reference evidence="1" key="1">
    <citation type="journal article" date="2020" name="Nature">
        <title>Giant virus diversity and host interactions through global metagenomics.</title>
        <authorList>
            <person name="Schulz F."/>
            <person name="Roux S."/>
            <person name="Paez-Espino D."/>
            <person name="Jungbluth S."/>
            <person name="Walsh D.A."/>
            <person name="Denef V.J."/>
            <person name="McMahon K.D."/>
            <person name="Konstantinidis K.T."/>
            <person name="Eloe-Fadrosh E.A."/>
            <person name="Kyrpides N.C."/>
            <person name="Woyke T."/>
        </authorList>
    </citation>
    <scope>NUCLEOTIDE SEQUENCE</scope>
    <source>
        <strain evidence="1">GVMAG-S-3300013014-136</strain>
    </source>
</reference>